<evidence type="ECO:0000256" key="2">
    <source>
        <dbReference type="SAM" id="Phobius"/>
    </source>
</evidence>
<keyword evidence="2" id="KW-0812">Transmembrane</keyword>
<accession>A0ABW1NCB6</accession>
<sequence length="293" mass="32310">MRRDRKQDDTGVFRPPSGEPSWFTPGPRLPRPDTRVWPPPDSRNSSTMPIPVVDDAPQAPPPPIPQAPPPIPQAPPPIPQTPPVDAWAAPADASPPPWPPPPAPPQASAAEDEAPERQVRRRRRPMPAVARFGLHLFGAVGLSAAFLAVQGYDALNRYDSRVQKAEVRYVAQGMTVKLQNAEWKVIGFARSPQQDPETPDRLMLQIELEGTAINDDGKYYTTSPPGFLLTDTRGRSWLALPSKTPKEMLPGIPGRFTLLSAVPTELADQVELELWTNQRQALERTGPALHFDR</sequence>
<keyword evidence="2" id="KW-0472">Membrane</keyword>
<dbReference type="Proteomes" id="UP001596137">
    <property type="component" value="Unassembled WGS sequence"/>
</dbReference>
<dbReference type="EMBL" id="JBHSRF010000003">
    <property type="protein sequence ID" value="MFC6080182.1"/>
    <property type="molecule type" value="Genomic_DNA"/>
</dbReference>
<proteinExistence type="predicted"/>
<feature type="transmembrane region" description="Helical" evidence="2">
    <location>
        <begin position="128"/>
        <end position="149"/>
    </location>
</feature>
<evidence type="ECO:0008006" key="5">
    <source>
        <dbReference type="Google" id="ProtNLM"/>
    </source>
</evidence>
<evidence type="ECO:0000313" key="3">
    <source>
        <dbReference type="EMBL" id="MFC6080182.1"/>
    </source>
</evidence>
<feature type="compositionally biased region" description="Low complexity" evidence="1">
    <location>
        <begin position="83"/>
        <end position="92"/>
    </location>
</feature>
<evidence type="ECO:0000313" key="4">
    <source>
        <dbReference type="Proteomes" id="UP001596137"/>
    </source>
</evidence>
<feature type="compositionally biased region" description="Basic and acidic residues" evidence="1">
    <location>
        <begin position="1"/>
        <end position="11"/>
    </location>
</feature>
<reference evidence="4" key="1">
    <citation type="journal article" date="2019" name="Int. J. Syst. Evol. Microbiol.">
        <title>The Global Catalogue of Microorganisms (GCM) 10K type strain sequencing project: providing services to taxonomists for standard genome sequencing and annotation.</title>
        <authorList>
            <consortium name="The Broad Institute Genomics Platform"/>
            <consortium name="The Broad Institute Genome Sequencing Center for Infectious Disease"/>
            <person name="Wu L."/>
            <person name="Ma J."/>
        </authorList>
    </citation>
    <scope>NUCLEOTIDE SEQUENCE [LARGE SCALE GENOMIC DNA]</scope>
    <source>
        <strain evidence="4">JCM 30346</strain>
    </source>
</reference>
<gene>
    <name evidence="3" type="ORF">ACFP1K_03360</name>
</gene>
<feature type="compositionally biased region" description="Pro residues" evidence="1">
    <location>
        <begin position="93"/>
        <end position="105"/>
    </location>
</feature>
<feature type="compositionally biased region" description="Pro residues" evidence="1">
    <location>
        <begin position="58"/>
        <end position="82"/>
    </location>
</feature>
<keyword evidence="2" id="KW-1133">Transmembrane helix</keyword>
<comment type="caution">
    <text evidence="3">The sequence shown here is derived from an EMBL/GenBank/DDBJ whole genome shotgun (WGS) entry which is preliminary data.</text>
</comment>
<name>A0ABW1NCB6_9ACTN</name>
<protein>
    <recommendedName>
        <fullName evidence="5">DUF4352 domain-containing protein</fullName>
    </recommendedName>
</protein>
<feature type="region of interest" description="Disordered" evidence="1">
    <location>
        <begin position="1"/>
        <end position="123"/>
    </location>
</feature>
<dbReference type="RefSeq" id="WP_380746960.1">
    <property type="nucleotide sequence ID" value="NZ_JBHSRF010000003.1"/>
</dbReference>
<keyword evidence="4" id="KW-1185">Reference proteome</keyword>
<evidence type="ECO:0000256" key="1">
    <source>
        <dbReference type="SAM" id="MobiDB-lite"/>
    </source>
</evidence>
<organism evidence="3 4">
    <name type="scientific">Sphaerisporangium aureirubrum</name>
    <dbReference type="NCBI Taxonomy" id="1544736"/>
    <lineage>
        <taxon>Bacteria</taxon>
        <taxon>Bacillati</taxon>
        <taxon>Actinomycetota</taxon>
        <taxon>Actinomycetes</taxon>
        <taxon>Streptosporangiales</taxon>
        <taxon>Streptosporangiaceae</taxon>
        <taxon>Sphaerisporangium</taxon>
    </lineage>
</organism>